<comment type="caution">
    <text evidence="1">The sequence shown here is derived from an EMBL/GenBank/DDBJ whole genome shotgun (WGS) entry which is preliminary data.</text>
</comment>
<reference evidence="1" key="1">
    <citation type="journal article" date="2012" name="PLoS ONE">
        <title>Gene sets for utilization of primary and secondary nutrition supplies in the distal gut of endangered iberian lynx.</title>
        <authorList>
            <person name="Alcaide M."/>
            <person name="Messina E."/>
            <person name="Richter M."/>
            <person name="Bargiela R."/>
            <person name="Peplies J."/>
            <person name="Huws S.A."/>
            <person name="Newbold C.J."/>
            <person name="Golyshin P.N."/>
            <person name="Simon M.A."/>
            <person name="Lopez G."/>
            <person name="Yakimov M.M."/>
            <person name="Ferrer M."/>
        </authorList>
    </citation>
    <scope>NUCLEOTIDE SEQUENCE</scope>
</reference>
<organism evidence="1">
    <name type="scientific">gut metagenome</name>
    <dbReference type="NCBI Taxonomy" id="749906"/>
    <lineage>
        <taxon>unclassified sequences</taxon>
        <taxon>metagenomes</taxon>
        <taxon>organismal metagenomes</taxon>
    </lineage>
</organism>
<name>J9F9E8_9ZZZZ</name>
<gene>
    <name evidence="1" type="ORF">EVA_20855</name>
</gene>
<dbReference type="EMBL" id="AMCI01008445">
    <property type="protein sequence ID" value="EJW91038.1"/>
    <property type="molecule type" value="Genomic_DNA"/>
</dbReference>
<protein>
    <submittedName>
        <fullName evidence="1">Uncharacterized protein</fullName>
    </submittedName>
</protein>
<evidence type="ECO:0000313" key="1">
    <source>
        <dbReference type="EMBL" id="EJW91038.1"/>
    </source>
</evidence>
<feature type="non-terminal residue" evidence="1">
    <location>
        <position position="141"/>
    </location>
</feature>
<accession>J9F9E8</accession>
<proteinExistence type="predicted"/>
<dbReference type="AlphaFoldDB" id="J9F9E8"/>
<feature type="non-terminal residue" evidence="1">
    <location>
        <position position="1"/>
    </location>
</feature>
<sequence length="141" mass="15874">YPVNVRFGHILQLGQQLRQCQSWDAVWQNQEIPFGRLTFPPKNPDKDLADRVKAARDACKSGISKRLRYFTDDSKQVLQDVSQTAAATRGLIALVRQFDQAYTAAKRGARCLDFGDLEHKTLDLLLGKQRTQATTAAREIG</sequence>
<dbReference type="Gene3D" id="6.10.250.2380">
    <property type="match status" value="1"/>
</dbReference>